<keyword evidence="5 6" id="KW-0511">Multifunctional enzyme</keyword>
<dbReference type="AlphaFoldDB" id="A0A1I5TWR0"/>
<dbReference type="CDD" id="cd05401">
    <property type="entry name" value="NT_GlnE_GlnD_like"/>
    <property type="match status" value="1"/>
</dbReference>
<dbReference type="CDD" id="cd04873">
    <property type="entry name" value="ACT_UUR-ACR-like"/>
    <property type="match status" value="1"/>
</dbReference>
<feature type="region of interest" description="Uridylyltransferase" evidence="6">
    <location>
        <begin position="1"/>
        <end position="338"/>
    </location>
</feature>
<protein>
    <recommendedName>
        <fullName evidence="6">Bifunctional uridylyltransferase/uridylyl-removing enzyme</fullName>
        <shortName evidence="6">UTase/UR</shortName>
    </recommendedName>
    <alternativeName>
        <fullName evidence="6">Bifunctional [protein-PII] modification enzyme</fullName>
    </alternativeName>
    <alternativeName>
        <fullName evidence="6">Bifunctional nitrogen sensor protein</fullName>
    </alternativeName>
    <domain>
        <recommendedName>
            <fullName evidence="6">[Protein-PII] uridylyltransferase</fullName>
            <shortName evidence="6">PII uridylyltransferase</shortName>
            <shortName evidence="6">UTase</shortName>
            <ecNumber evidence="6">2.7.7.59</ecNumber>
        </recommendedName>
    </domain>
    <domain>
        <recommendedName>
            <fullName evidence="6">[Protein-PII]-UMP uridylyl-removing enzyme</fullName>
            <shortName evidence="6">UR</shortName>
            <ecNumber evidence="6">3.1.4.-</ecNumber>
        </recommendedName>
    </domain>
</protein>
<comment type="function">
    <text evidence="6">Modifies, by uridylylation and deuridylylation, the PII regulatory proteins (GlnB and homologs), in response to the nitrogen status of the cell that GlnD senses through the glutamine level. Under low glutamine levels, catalyzes the conversion of the PII proteins and UTP to PII-UMP and PPi, while under higher glutamine levels, GlnD hydrolyzes PII-UMP to PII and UMP (deuridylylation). Thus, controls uridylylation state and activity of the PII proteins, and plays an important role in the regulation of nitrogen metabolism.</text>
</comment>
<dbReference type="HAMAP" id="MF_00277">
    <property type="entry name" value="PII_uridylyl_transf"/>
    <property type="match status" value="1"/>
</dbReference>
<evidence type="ECO:0000256" key="6">
    <source>
        <dbReference type="HAMAP-Rule" id="MF_00277"/>
    </source>
</evidence>
<dbReference type="STRING" id="223786.SAMN05216234_1494"/>
<dbReference type="InterPro" id="IPR002912">
    <property type="entry name" value="ACT_dom"/>
</dbReference>
<evidence type="ECO:0000256" key="3">
    <source>
        <dbReference type="ARBA" id="ARBA00022801"/>
    </source>
</evidence>
<dbReference type="EC" id="3.1.4.-" evidence="6"/>
<keyword evidence="2 6" id="KW-0548">Nucleotidyltransferase</keyword>
<comment type="domain">
    <text evidence="6">Has four distinct domains: an N-terminal nucleotidyltransferase (NT) domain responsible for UTase activity, a central HD domain that encodes UR activity, and two C-terminal ACT domains that seem to have a role in glutamine sensing.</text>
</comment>
<gene>
    <name evidence="6" type="primary">glnD</name>
    <name evidence="8" type="ORF">SAMN05216234_1494</name>
</gene>
<organism evidence="8 9">
    <name type="scientific">Hydrogenimonas thermophila</name>
    <dbReference type="NCBI Taxonomy" id="223786"/>
    <lineage>
        <taxon>Bacteria</taxon>
        <taxon>Pseudomonadati</taxon>
        <taxon>Campylobacterota</taxon>
        <taxon>Epsilonproteobacteria</taxon>
        <taxon>Campylobacterales</taxon>
        <taxon>Hydrogenimonadaceae</taxon>
        <taxon>Hydrogenimonas</taxon>
    </lineage>
</organism>
<dbReference type="GO" id="GO:0008081">
    <property type="term" value="F:phosphoric diester hydrolase activity"/>
    <property type="evidence" value="ECO:0007669"/>
    <property type="project" value="UniProtKB-UniRule"/>
</dbReference>
<proteinExistence type="inferred from homology"/>
<dbReference type="EC" id="2.7.7.59" evidence="6"/>
<dbReference type="InterPro" id="IPR010043">
    <property type="entry name" value="UTase/UR"/>
</dbReference>
<dbReference type="PROSITE" id="PS51671">
    <property type="entry name" value="ACT"/>
    <property type="match status" value="1"/>
</dbReference>
<dbReference type="GO" id="GO:0008773">
    <property type="term" value="F:[protein-PII] uridylyltransferase activity"/>
    <property type="evidence" value="ECO:0007669"/>
    <property type="project" value="UniProtKB-UniRule"/>
</dbReference>
<keyword evidence="3 6" id="KW-0378">Hydrolase</keyword>
<comment type="cofactor">
    <cofactor evidence="6">
        <name>Mg(2+)</name>
        <dbReference type="ChEBI" id="CHEBI:18420"/>
    </cofactor>
</comment>
<evidence type="ECO:0000313" key="9">
    <source>
        <dbReference type="Proteomes" id="UP000199227"/>
    </source>
</evidence>
<reference evidence="8 9" key="1">
    <citation type="submission" date="2016-10" db="EMBL/GenBank/DDBJ databases">
        <authorList>
            <person name="de Groot N.N."/>
        </authorList>
    </citation>
    <scope>NUCLEOTIDE SEQUENCE [LARGE SCALE GENOMIC DNA]</scope>
    <source>
        <strain evidence="8 9">EP1-55-1</strain>
    </source>
</reference>
<comment type="similarity">
    <text evidence="6">Belongs to the GlnD family.</text>
</comment>
<dbReference type="SUPFAM" id="SSF81301">
    <property type="entry name" value="Nucleotidyltransferase"/>
    <property type="match status" value="1"/>
</dbReference>
<dbReference type="PANTHER" id="PTHR47320:SF1">
    <property type="entry name" value="BIFUNCTIONAL URIDYLYLTRANSFERASE_URIDYLYL-REMOVING ENZYME"/>
    <property type="match status" value="1"/>
</dbReference>
<dbReference type="InterPro" id="IPR006674">
    <property type="entry name" value="HD_domain"/>
</dbReference>
<dbReference type="InterPro" id="IPR043519">
    <property type="entry name" value="NT_sf"/>
</dbReference>
<evidence type="ECO:0000259" key="7">
    <source>
        <dbReference type="PROSITE" id="PS51671"/>
    </source>
</evidence>
<dbReference type="Pfam" id="PF08335">
    <property type="entry name" value="GlnD_UR_UTase"/>
    <property type="match status" value="1"/>
</dbReference>
<dbReference type="InterPro" id="IPR045865">
    <property type="entry name" value="ACT-like_dom_sf"/>
</dbReference>
<comment type="activity regulation">
    <text evidence="6">Uridylyltransferase (UTase) activity is inhibited by glutamine, while glutamine activates uridylyl-removing (UR) activity.</text>
</comment>
<accession>A0A1I5TWR0</accession>
<keyword evidence="1 6" id="KW-0808">Transferase</keyword>
<comment type="catalytic activity">
    <reaction evidence="6">
        <text>[protein-PII]-uridylyl-L-tyrosine + H2O = [protein-PII]-L-tyrosine + UMP + H(+)</text>
        <dbReference type="Rhea" id="RHEA:48600"/>
        <dbReference type="Rhea" id="RHEA-COMP:12147"/>
        <dbReference type="Rhea" id="RHEA-COMP:12148"/>
        <dbReference type="ChEBI" id="CHEBI:15377"/>
        <dbReference type="ChEBI" id="CHEBI:15378"/>
        <dbReference type="ChEBI" id="CHEBI:46858"/>
        <dbReference type="ChEBI" id="CHEBI:57865"/>
        <dbReference type="ChEBI" id="CHEBI:90602"/>
    </reaction>
</comment>
<dbReference type="InterPro" id="IPR005105">
    <property type="entry name" value="GlnD_Uridyltrans_N"/>
</dbReference>
<sequence>MDLNIEIESLLDKQAPDFKISKLLKQEIRNYLDNLEEIFKETQGKAFLVHHTRKVDQFLSIIYKVVLRKMFHSFQPMRNSVPIALVALGSYGREQLCVHSDIDLMIVYKDIPGYNIKEIIEKILYIAWDAGFQLGHRVHEISELPEVSRTDITIKTALLESRFIIGSNFIWMETQRQLGVIRRDNTKEYVLAKIQEAATRHKKNPISMEPNIKESIGGVRDANLAFWIASVRHNIFNLKELVGSIIEESDYTEYRSALEFIFRVRAALHLSAGKKEDTLRLELVPNVANLLGFEKGNPAKAQRELVSRTFQALDTIRKKTAYWIGVLAKPYLFNSDNLPLLRNSLLEPKIFLCENTLYAKREQKPKTFLYYLKLMIKISNNHQVKADASFCHLIDKTEIPKTKGKQLIGAIRQIFYTKYSSSIIDILFKSGKLSEVIPPLKRIMYLPQFDGYHHYPVDIHSIWTLSVMDRIDHDLLKPLFDKLDKDSKAMLKLVALLHDAGKGRIRDHHEVGADLFKIYAKKLGFNEQLIKEGILLIRHHTRMTKTIHNEDIYDESTVSKFVAPLNSQKLLNMLFILTYCDVKSVEDGVYNSFTDRMLKTLYFSALQILEKPAIIDETAKRLRREQALKKLPEFKEIPKSLQKKILSIESNLFFIKHTPKEVLDIGVKVKNISNYSMKIDGTDTLKIEIYRKVPINLGFLLGKLSHLELVAMEIFKLFDGVKYFVLEFNDTISSDEIPMVEKIIQDSFDMEKSIKLIKPKIKRKEISIDCEHSKSYATMQIKTSNQRGLMAYVAHYFDKLGIDIASAVITTRKHRVNDFFLIEKNGNFCTNKEKILEELVEK</sequence>
<comment type="caution">
    <text evidence="6">Lacks conserved residue(s) required for the propagation of feature annotation.</text>
</comment>
<dbReference type="InterPro" id="IPR013546">
    <property type="entry name" value="PII_UdlTrfase/GS_AdlTrfase"/>
</dbReference>
<dbReference type="Gene3D" id="3.30.460.10">
    <property type="entry name" value="Beta Polymerase, domain 2"/>
    <property type="match status" value="1"/>
</dbReference>
<dbReference type="Gene3D" id="1.10.3090.10">
    <property type="entry name" value="cca-adding enzyme, domain 2"/>
    <property type="match status" value="1"/>
</dbReference>
<evidence type="ECO:0000256" key="1">
    <source>
        <dbReference type="ARBA" id="ARBA00022679"/>
    </source>
</evidence>
<dbReference type="Proteomes" id="UP000199227">
    <property type="component" value="Unassembled WGS sequence"/>
</dbReference>
<dbReference type="SUPFAM" id="SSF55021">
    <property type="entry name" value="ACT-like"/>
    <property type="match status" value="1"/>
</dbReference>
<name>A0A1I5TWR0_9BACT</name>
<dbReference type="SUPFAM" id="SSF81593">
    <property type="entry name" value="Nucleotidyltransferase substrate binding subunit/domain"/>
    <property type="match status" value="1"/>
</dbReference>
<dbReference type="SUPFAM" id="SSF109604">
    <property type="entry name" value="HD-domain/PDEase-like"/>
    <property type="match status" value="1"/>
</dbReference>
<evidence type="ECO:0000256" key="5">
    <source>
        <dbReference type="ARBA" id="ARBA00023268"/>
    </source>
</evidence>
<comment type="catalytic activity">
    <reaction evidence="6">
        <text>[protein-PII]-L-tyrosine + UTP = [protein-PII]-uridylyl-L-tyrosine + diphosphate</text>
        <dbReference type="Rhea" id="RHEA:13673"/>
        <dbReference type="Rhea" id="RHEA-COMP:12147"/>
        <dbReference type="Rhea" id="RHEA-COMP:12148"/>
        <dbReference type="ChEBI" id="CHEBI:33019"/>
        <dbReference type="ChEBI" id="CHEBI:46398"/>
        <dbReference type="ChEBI" id="CHEBI:46858"/>
        <dbReference type="ChEBI" id="CHEBI:90602"/>
        <dbReference type="EC" id="2.7.7.59"/>
    </reaction>
</comment>
<keyword evidence="9" id="KW-1185">Reference proteome</keyword>
<dbReference type="RefSeq" id="WP_177202051.1">
    <property type="nucleotide sequence ID" value="NZ_CP136592.1"/>
</dbReference>
<keyword evidence="4 6" id="KW-0460">Magnesium</keyword>
<dbReference type="Pfam" id="PF03445">
    <property type="entry name" value="DUF294"/>
    <property type="match status" value="1"/>
</dbReference>
<feature type="domain" description="ACT" evidence="7">
    <location>
        <begin position="778"/>
        <end position="842"/>
    </location>
</feature>
<dbReference type="GO" id="GO:0006808">
    <property type="term" value="P:regulation of nitrogen utilization"/>
    <property type="evidence" value="ECO:0007669"/>
    <property type="project" value="UniProtKB-UniRule"/>
</dbReference>
<dbReference type="PIRSF" id="PIRSF006288">
    <property type="entry name" value="PII_uridyltransf"/>
    <property type="match status" value="1"/>
</dbReference>
<dbReference type="EMBL" id="FOXB01000049">
    <property type="protein sequence ID" value="SFP87037.1"/>
    <property type="molecule type" value="Genomic_DNA"/>
</dbReference>
<evidence type="ECO:0000313" key="8">
    <source>
        <dbReference type="EMBL" id="SFP87037.1"/>
    </source>
</evidence>
<evidence type="ECO:0000256" key="2">
    <source>
        <dbReference type="ARBA" id="ARBA00022695"/>
    </source>
</evidence>
<dbReference type="Pfam" id="PF01966">
    <property type="entry name" value="HD"/>
    <property type="match status" value="1"/>
</dbReference>
<evidence type="ECO:0000256" key="4">
    <source>
        <dbReference type="ARBA" id="ARBA00022842"/>
    </source>
</evidence>
<dbReference type="PANTHER" id="PTHR47320">
    <property type="entry name" value="BIFUNCTIONAL URIDYLYLTRANSFERASE/URIDYLYL-REMOVING ENZYME"/>
    <property type="match status" value="1"/>
</dbReference>